<dbReference type="Proteomes" id="UP000736787">
    <property type="component" value="Unassembled WGS sequence"/>
</dbReference>
<evidence type="ECO:0000313" key="16">
    <source>
        <dbReference type="Proteomes" id="UP000251314"/>
    </source>
</evidence>
<proteinExistence type="predicted"/>
<dbReference type="VEuPathDB" id="FungiDB:PC110_g10819"/>
<dbReference type="GO" id="GO:0005576">
    <property type="term" value="C:extracellular region"/>
    <property type="evidence" value="ECO:0007669"/>
    <property type="project" value="UniProtKB-SubCell"/>
</dbReference>
<evidence type="ECO:0000313" key="13">
    <source>
        <dbReference type="EMBL" id="KAG2970700.1"/>
    </source>
</evidence>
<evidence type="ECO:0000256" key="4">
    <source>
        <dbReference type="ARBA" id="ARBA00012272"/>
    </source>
</evidence>
<sequence length="73" mass="7718">MARSATLRACGSTVQGRHDDQAPSVSTAANCGAHYAEDKVVQHTVYETIKINGLFADEFGLSLARGAHAEASR</sequence>
<evidence type="ECO:0000313" key="15">
    <source>
        <dbReference type="EMBL" id="RAW32857.1"/>
    </source>
</evidence>
<accession>A0A329S7N3</accession>
<dbReference type="EMBL" id="RCMI01001669">
    <property type="protein sequence ID" value="KAG2882336.1"/>
    <property type="molecule type" value="Genomic_DNA"/>
</dbReference>
<reference evidence="15 16" key="1">
    <citation type="submission" date="2018-01" db="EMBL/GenBank/DDBJ databases">
        <title>Draft genome of the strawberry crown rot pathogen Phytophthora cactorum.</title>
        <authorList>
            <person name="Armitage A.D."/>
            <person name="Lysoe E."/>
            <person name="Nellist C.F."/>
            <person name="Harrison R.J."/>
            <person name="Brurberg M.B."/>
        </authorList>
    </citation>
    <scope>NUCLEOTIDE SEQUENCE [LARGE SCALE GENOMIC DNA]</scope>
    <source>
        <strain evidence="15 16">10300</strain>
    </source>
</reference>
<keyword evidence="8" id="KW-0456">Lyase</keyword>
<keyword evidence="16" id="KW-1185">Reference proteome</keyword>
<dbReference type="InterPro" id="IPR012334">
    <property type="entry name" value="Pectin_lyas_fold"/>
</dbReference>
<comment type="caution">
    <text evidence="15">The sequence shown here is derived from an EMBL/GenBank/DDBJ whole genome shotgun (WGS) entry which is preliminary data.</text>
</comment>
<dbReference type="EMBL" id="RCMK01001651">
    <property type="protein sequence ID" value="KAG2890444.1"/>
    <property type="molecule type" value="Genomic_DNA"/>
</dbReference>
<evidence type="ECO:0000313" key="14">
    <source>
        <dbReference type="EMBL" id="KAG3207645.1"/>
    </source>
</evidence>
<dbReference type="EC" id="4.2.2.2" evidence="4"/>
<dbReference type="Proteomes" id="UP000251314">
    <property type="component" value="Unassembled WGS sequence"/>
</dbReference>
<dbReference type="InterPro" id="IPR004898">
    <property type="entry name" value="Pectate_lyase_PlyH/PlyE-like"/>
</dbReference>
<dbReference type="OrthoDB" id="10272520at2759"/>
<protein>
    <recommendedName>
        <fullName evidence="4">pectate lyase</fullName>
        <ecNumber evidence="4">4.2.2.2</ecNumber>
    </recommendedName>
</protein>
<dbReference type="Gene3D" id="2.160.20.10">
    <property type="entry name" value="Single-stranded right-handed beta-helix, Pectin lyase-like"/>
    <property type="match status" value="1"/>
</dbReference>
<dbReference type="AlphaFoldDB" id="A0A329S7N3"/>
<feature type="region of interest" description="Disordered" evidence="9">
    <location>
        <begin position="1"/>
        <end position="25"/>
    </location>
</feature>
<comment type="cofactor">
    <cofactor evidence="2">
        <name>Ca(2+)</name>
        <dbReference type="ChEBI" id="CHEBI:29108"/>
    </cofactor>
</comment>
<evidence type="ECO:0000313" key="12">
    <source>
        <dbReference type="EMBL" id="KAG2890444.1"/>
    </source>
</evidence>
<name>A0A329S7N3_9STRA</name>
<dbReference type="Proteomes" id="UP000774804">
    <property type="component" value="Unassembled WGS sequence"/>
</dbReference>
<reference evidence="14" key="2">
    <citation type="submission" date="2018-05" db="EMBL/GenBank/DDBJ databases">
        <title>Effector identification in a new, highly contiguous assembly of the strawberry crown rot pathogen Phytophthora cactorum.</title>
        <authorList>
            <person name="Armitage A.D."/>
            <person name="Nellist C.F."/>
            <person name="Bates H."/>
            <person name="Vickerstaff R.J."/>
            <person name="Harrison R.J."/>
        </authorList>
    </citation>
    <scope>NUCLEOTIDE SEQUENCE</scope>
    <source>
        <strain evidence="10">15-7</strain>
        <strain evidence="11">4032</strain>
        <strain evidence="12">4040</strain>
        <strain evidence="13">P415</strain>
        <strain evidence="14">P421</strain>
    </source>
</reference>
<evidence type="ECO:0000256" key="8">
    <source>
        <dbReference type="ARBA" id="ARBA00023239"/>
    </source>
</evidence>
<evidence type="ECO:0000256" key="7">
    <source>
        <dbReference type="ARBA" id="ARBA00022837"/>
    </source>
</evidence>
<dbReference type="EMBL" id="RCML01000710">
    <property type="protein sequence ID" value="KAG2970700.1"/>
    <property type="molecule type" value="Genomic_DNA"/>
</dbReference>
<evidence type="ECO:0000256" key="5">
    <source>
        <dbReference type="ARBA" id="ARBA00022525"/>
    </source>
</evidence>
<gene>
    <name evidence="15" type="ORF">PC110_g10819</name>
    <name evidence="10" type="ORF">PC113_g22067</name>
    <name evidence="11" type="ORF">PC115_g21954</name>
    <name evidence="12" type="ORF">PC117_g24459</name>
    <name evidence="13" type="ORF">PC118_g16716</name>
    <name evidence="14" type="ORF">PC129_g21317</name>
</gene>
<comment type="catalytic activity">
    <reaction evidence="1">
        <text>Eliminative cleavage of (1-&gt;4)-alpha-D-galacturonan to give oligosaccharides with 4-deoxy-alpha-D-galact-4-enuronosyl groups at their non-reducing ends.</text>
        <dbReference type="EC" id="4.2.2.2"/>
    </reaction>
</comment>
<evidence type="ECO:0000256" key="6">
    <source>
        <dbReference type="ARBA" id="ARBA00022729"/>
    </source>
</evidence>
<evidence type="ECO:0000256" key="1">
    <source>
        <dbReference type="ARBA" id="ARBA00000695"/>
    </source>
</evidence>
<dbReference type="Pfam" id="PF03211">
    <property type="entry name" value="Pectate_lyase"/>
    <property type="match status" value="1"/>
</dbReference>
<evidence type="ECO:0000313" key="11">
    <source>
        <dbReference type="EMBL" id="KAG2882336.1"/>
    </source>
</evidence>
<dbReference type="Proteomes" id="UP000735874">
    <property type="component" value="Unassembled WGS sequence"/>
</dbReference>
<evidence type="ECO:0000256" key="3">
    <source>
        <dbReference type="ARBA" id="ARBA00004613"/>
    </source>
</evidence>
<evidence type="ECO:0000256" key="2">
    <source>
        <dbReference type="ARBA" id="ARBA00001913"/>
    </source>
</evidence>
<comment type="subcellular location">
    <subcellularLocation>
        <location evidence="3">Secreted</location>
    </subcellularLocation>
</comment>
<dbReference type="EMBL" id="RCMV01001679">
    <property type="protein sequence ID" value="KAG3207645.1"/>
    <property type="molecule type" value="Genomic_DNA"/>
</dbReference>
<keyword evidence="6" id="KW-0732">Signal</keyword>
<evidence type="ECO:0000256" key="9">
    <source>
        <dbReference type="SAM" id="MobiDB-lite"/>
    </source>
</evidence>
<dbReference type="Proteomes" id="UP000697107">
    <property type="component" value="Unassembled WGS sequence"/>
</dbReference>
<dbReference type="Proteomes" id="UP000760860">
    <property type="component" value="Unassembled WGS sequence"/>
</dbReference>
<dbReference type="GO" id="GO:0030570">
    <property type="term" value="F:pectate lyase activity"/>
    <property type="evidence" value="ECO:0007669"/>
    <property type="project" value="UniProtKB-EC"/>
</dbReference>
<dbReference type="EMBL" id="MJFZ01000260">
    <property type="protein sequence ID" value="RAW32857.1"/>
    <property type="molecule type" value="Genomic_DNA"/>
</dbReference>
<keyword evidence="5" id="KW-0964">Secreted</keyword>
<evidence type="ECO:0000313" key="10">
    <source>
        <dbReference type="EMBL" id="KAG2824215.1"/>
    </source>
</evidence>
<keyword evidence="7" id="KW-0106">Calcium</keyword>
<dbReference type="EMBL" id="RCMG01001573">
    <property type="protein sequence ID" value="KAG2824215.1"/>
    <property type="molecule type" value="Genomic_DNA"/>
</dbReference>
<organism evidence="15 16">
    <name type="scientific">Phytophthora cactorum</name>
    <dbReference type="NCBI Taxonomy" id="29920"/>
    <lineage>
        <taxon>Eukaryota</taxon>
        <taxon>Sar</taxon>
        <taxon>Stramenopiles</taxon>
        <taxon>Oomycota</taxon>
        <taxon>Peronosporomycetes</taxon>
        <taxon>Peronosporales</taxon>
        <taxon>Peronosporaceae</taxon>
        <taxon>Phytophthora</taxon>
    </lineage>
</organism>